<sequence length="85" mass="9287">MMNSSALDVLAFIKENPSYHAVPGLFISESSGTSYQMWAAVNGGDVFIPRWDEILAFVPDGRWAPISGSVKGQARVRDSRMAVII</sequence>
<accession>A0A0C5VKI4</accession>
<dbReference type="EMBL" id="CP007142">
    <property type="protein sequence ID" value="AJQ93918.1"/>
    <property type="molecule type" value="Genomic_DNA"/>
</dbReference>
<dbReference type="RefSeq" id="WP_044616565.1">
    <property type="nucleotide sequence ID" value="NZ_CP007142.1"/>
</dbReference>
<dbReference type="Proteomes" id="UP000032266">
    <property type="component" value="Chromosome"/>
</dbReference>
<dbReference type="KEGG" id="gsn:YC6258_01874"/>
<dbReference type="AlphaFoldDB" id="A0A0C5VKI4"/>
<evidence type="ECO:0000313" key="1">
    <source>
        <dbReference type="EMBL" id="AJQ93918.1"/>
    </source>
</evidence>
<evidence type="ECO:0000313" key="2">
    <source>
        <dbReference type="Proteomes" id="UP000032266"/>
    </source>
</evidence>
<proteinExistence type="predicted"/>
<protein>
    <submittedName>
        <fullName evidence="1">Uncharacterized protein</fullName>
    </submittedName>
</protein>
<dbReference type="HOGENOM" id="CLU_2508080_0_0_6"/>
<keyword evidence="2" id="KW-1185">Reference proteome</keyword>
<organism evidence="1 2">
    <name type="scientific">Gynuella sunshinyii YC6258</name>
    <dbReference type="NCBI Taxonomy" id="1445510"/>
    <lineage>
        <taxon>Bacteria</taxon>
        <taxon>Pseudomonadati</taxon>
        <taxon>Pseudomonadota</taxon>
        <taxon>Gammaproteobacteria</taxon>
        <taxon>Oceanospirillales</taxon>
        <taxon>Saccharospirillaceae</taxon>
        <taxon>Gynuella</taxon>
    </lineage>
</organism>
<reference evidence="1 2" key="1">
    <citation type="submission" date="2014-01" db="EMBL/GenBank/DDBJ databases">
        <title>Full genme sequencing of cellulolytic bacterium Gynuella sunshinyii YC6258T gen. nov., sp. nov.</title>
        <authorList>
            <person name="Khan H."/>
            <person name="Chung E.J."/>
            <person name="Chung Y.R."/>
        </authorList>
    </citation>
    <scope>NUCLEOTIDE SEQUENCE [LARGE SCALE GENOMIC DNA]</scope>
    <source>
        <strain evidence="1 2">YC6258</strain>
    </source>
</reference>
<name>A0A0C5VKI4_9GAMM</name>
<gene>
    <name evidence="1" type="ORF">YC6258_01874</name>
</gene>
<dbReference type="STRING" id="1445510.YC6258_01874"/>